<dbReference type="Gene3D" id="3.40.50.1010">
    <property type="entry name" value="5'-nuclease"/>
    <property type="match status" value="1"/>
</dbReference>
<sequence length="288" mass="32268">MKRLLLIDAHALIHRFYHALPPLTTPQGDAIQAIYGVCSVLLKIKREQNPDFVAAALDRPEPTFRKQQFNDYKAHRAPTASDLIDQIKQLPEVFSLFGVSTYSQAGFEADDVIGTLVHHFKKDNNLLITILSGDLDLLQLVENDTVVVEIIKGGVSNIQIYNETAVLERYGIASKQLSDYKGLVGDVSDNIPGVRGVGKTIATKLIQDFRTIEGVYENLPLIEPKISKKLSEGERDAIMSKQLATIHLNAPLVFPKLEALQWNDFDINLLTTYFTRHGFSSLLNRLRM</sequence>
<evidence type="ECO:0000256" key="1">
    <source>
        <dbReference type="ARBA" id="ARBA00022722"/>
    </source>
</evidence>
<keyword evidence="2" id="KW-0378">Hydrolase</keyword>
<dbReference type="InterPro" id="IPR020046">
    <property type="entry name" value="5-3_exonucl_a-hlix_arch_N"/>
</dbReference>
<dbReference type="GO" id="GO:0008409">
    <property type="term" value="F:5'-3' exonuclease activity"/>
    <property type="evidence" value="ECO:0007669"/>
    <property type="project" value="InterPro"/>
</dbReference>
<dbReference type="SMART" id="SM00279">
    <property type="entry name" value="HhH2"/>
    <property type="match status" value="1"/>
</dbReference>
<gene>
    <name evidence="5" type="ORF">COU08_01045</name>
</gene>
<dbReference type="InterPro" id="IPR036279">
    <property type="entry name" value="5-3_exonuclease_C_sf"/>
</dbReference>
<dbReference type="AlphaFoldDB" id="A0A2M6WIZ4"/>
<keyword evidence="1" id="KW-0540">Nuclease</keyword>
<dbReference type="Proteomes" id="UP000228635">
    <property type="component" value="Unassembled WGS sequence"/>
</dbReference>
<dbReference type="EMBL" id="PFBA01000012">
    <property type="protein sequence ID" value="PIT92735.1"/>
    <property type="molecule type" value="Genomic_DNA"/>
</dbReference>
<dbReference type="SMART" id="SM00475">
    <property type="entry name" value="53EXOc"/>
    <property type="match status" value="1"/>
</dbReference>
<accession>A0A2M6WIZ4</accession>
<name>A0A2M6WIZ4_9BACT</name>
<dbReference type="SUPFAM" id="SSF47807">
    <property type="entry name" value="5' to 3' exonuclease, C-terminal subdomain"/>
    <property type="match status" value="1"/>
</dbReference>
<evidence type="ECO:0000259" key="4">
    <source>
        <dbReference type="SMART" id="SM00475"/>
    </source>
</evidence>
<dbReference type="GO" id="GO:0033567">
    <property type="term" value="P:DNA replication, Okazaki fragment processing"/>
    <property type="evidence" value="ECO:0007669"/>
    <property type="project" value="InterPro"/>
</dbReference>
<proteinExistence type="predicted"/>
<keyword evidence="3" id="KW-0238">DNA-binding</keyword>
<dbReference type="InterPro" id="IPR029060">
    <property type="entry name" value="PIN-like_dom_sf"/>
</dbReference>
<dbReference type="CDD" id="cd09859">
    <property type="entry name" value="PIN_53EXO"/>
    <property type="match status" value="1"/>
</dbReference>
<dbReference type="InterPro" id="IPR002421">
    <property type="entry name" value="5-3_exonuclease"/>
</dbReference>
<feature type="domain" description="5'-3' exonuclease" evidence="4">
    <location>
        <begin position="2"/>
        <end position="263"/>
    </location>
</feature>
<dbReference type="InterPro" id="IPR038969">
    <property type="entry name" value="FEN"/>
</dbReference>
<dbReference type="PANTHER" id="PTHR42646">
    <property type="entry name" value="FLAP ENDONUCLEASE XNI"/>
    <property type="match status" value="1"/>
</dbReference>
<comment type="caution">
    <text evidence="5">The sequence shown here is derived from an EMBL/GenBank/DDBJ whole genome shotgun (WGS) entry which is preliminary data.</text>
</comment>
<dbReference type="PANTHER" id="PTHR42646:SF2">
    <property type="entry name" value="5'-3' EXONUCLEASE FAMILY PROTEIN"/>
    <property type="match status" value="1"/>
</dbReference>
<evidence type="ECO:0000256" key="3">
    <source>
        <dbReference type="ARBA" id="ARBA00023125"/>
    </source>
</evidence>
<dbReference type="InterPro" id="IPR008918">
    <property type="entry name" value="HhH2"/>
</dbReference>
<reference evidence="6" key="1">
    <citation type="submission" date="2017-09" db="EMBL/GenBank/DDBJ databases">
        <title>Depth-based differentiation of microbial function through sediment-hosted aquifers and enrichment of novel symbionts in the deep terrestrial subsurface.</title>
        <authorList>
            <person name="Probst A.J."/>
            <person name="Ladd B."/>
            <person name="Jarett J.K."/>
            <person name="Geller-Mcgrath D.E."/>
            <person name="Sieber C.M.K."/>
            <person name="Emerson J.B."/>
            <person name="Anantharaman K."/>
            <person name="Thomas B.C."/>
            <person name="Malmstrom R."/>
            <person name="Stieglmeier M."/>
            <person name="Klingl A."/>
            <person name="Woyke T."/>
            <person name="Ryan C.M."/>
            <person name="Banfield J.F."/>
        </authorList>
    </citation>
    <scope>NUCLEOTIDE SEQUENCE [LARGE SCALE GENOMIC DNA]</scope>
</reference>
<dbReference type="Pfam" id="PF01367">
    <property type="entry name" value="5_3_exonuc"/>
    <property type="match status" value="1"/>
</dbReference>
<dbReference type="GO" id="GO:0003677">
    <property type="term" value="F:DNA binding"/>
    <property type="evidence" value="ECO:0007669"/>
    <property type="project" value="UniProtKB-KW"/>
</dbReference>
<evidence type="ECO:0000313" key="6">
    <source>
        <dbReference type="Proteomes" id="UP000228635"/>
    </source>
</evidence>
<evidence type="ECO:0000256" key="2">
    <source>
        <dbReference type="ARBA" id="ARBA00022801"/>
    </source>
</evidence>
<dbReference type="InterPro" id="IPR020045">
    <property type="entry name" value="DNA_polI_H3TH"/>
</dbReference>
<dbReference type="SUPFAM" id="SSF88723">
    <property type="entry name" value="PIN domain-like"/>
    <property type="match status" value="1"/>
</dbReference>
<dbReference type="CDD" id="cd09898">
    <property type="entry name" value="H3TH_53EXO"/>
    <property type="match status" value="1"/>
</dbReference>
<dbReference type="Pfam" id="PF02739">
    <property type="entry name" value="5_3_exonuc_N"/>
    <property type="match status" value="1"/>
</dbReference>
<evidence type="ECO:0000313" key="5">
    <source>
        <dbReference type="EMBL" id="PIT92735.1"/>
    </source>
</evidence>
<dbReference type="Gene3D" id="1.10.150.20">
    <property type="entry name" value="5' to 3' exonuclease, C-terminal subdomain"/>
    <property type="match status" value="1"/>
</dbReference>
<dbReference type="GO" id="GO:0017108">
    <property type="term" value="F:5'-flap endonuclease activity"/>
    <property type="evidence" value="ECO:0007669"/>
    <property type="project" value="InterPro"/>
</dbReference>
<dbReference type="FunFam" id="1.10.150.20:FF:000003">
    <property type="entry name" value="DNA polymerase I"/>
    <property type="match status" value="1"/>
</dbReference>
<protein>
    <recommendedName>
        <fullName evidence="4">5'-3' exonuclease domain-containing protein</fullName>
    </recommendedName>
</protein>
<organism evidence="5 6">
    <name type="scientific">Candidatus Harrisonbacteria bacterium CG10_big_fil_rev_8_21_14_0_10_42_17</name>
    <dbReference type="NCBI Taxonomy" id="1974584"/>
    <lineage>
        <taxon>Bacteria</taxon>
        <taxon>Candidatus Harrisoniibacteriota</taxon>
    </lineage>
</organism>